<proteinExistence type="predicted"/>
<dbReference type="Gene3D" id="3.30.450.350">
    <property type="entry name" value="CHASE domain"/>
    <property type="match status" value="1"/>
</dbReference>
<evidence type="ECO:0000259" key="16">
    <source>
        <dbReference type="PROSITE" id="PS50839"/>
    </source>
</evidence>
<evidence type="ECO:0000256" key="2">
    <source>
        <dbReference type="ARBA" id="ARBA00004370"/>
    </source>
</evidence>
<dbReference type="PROSITE" id="PS50839">
    <property type="entry name" value="CHASE"/>
    <property type="match status" value="1"/>
</dbReference>
<evidence type="ECO:0000256" key="1">
    <source>
        <dbReference type="ARBA" id="ARBA00000085"/>
    </source>
</evidence>
<dbReference type="InterPro" id="IPR036890">
    <property type="entry name" value="HATPase_C_sf"/>
</dbReference>
<dbReference type="GO" id="GO:0000155">
    <property type="term" value="F:phosphorelay sensor kinase activity"/>
    <property type="evidence" value="ECO:0007669"/>
    <property type="project" value="InterPro"/>
</dbReference>
<dbReference type="InterPro" id="IPR006189">
    <property type="entry name" value="CHASE_dom"/>
</dbReference>
<evidence type="ECO:0000256" key="12">
    <source>
        <dbReference type="ARBA" id="ARBA00023136"/>
    </source>
</evidence>
<feature type="domain" description="PAS" evidence="15">
    <location>
        <begin position="376"/>
        <end position="446"/>
    </location>
</feature>
<dbReference type="Gene3D" id="3.30.450.20">
    <property type="entry name" value="PAS domain"/>
    <property type="match status" value="1"/>
</dbReference>
<dbReference type="CDD" id="cd00130">
    <property type="entry name" value="PAS"/>
    <property type="match status" value="1"/>
</dbReference>
<dbReference type="AlphaFoldDB" id="A0A2W4R1J8"/>
<evidence type="ECO:0000313" key="18">
    <source>
        <dbReference type="Proteomes" id="UP000249396"/>
    </source>
</evidence>
<evidence type="ECO:0000256" key="6">
    <source>
        <dbReference type="ARBA" id="ARBA00022692"/>
    </source>
</evidence>
<dbReference type="Proteomes" id="UP000249396">
    <property type="component" value="Unassembled WGS sequence"/>
</dbReference>
<keyword evidence="6 13" id="KW-0812">Transmembrane</keyword>
<evidence type="ECO:0000259" key="14">
    <source>
        <dbReference type="PROSITE" id="PS50109"/>
    </source>
</evidence>
<dbReference type="PRINTS" id="PR00344">
    <property type="entry name" value="BCTRLSENSOR"/>
</dbReference>
<evidence type="ECO:0000256" key="4">
    <source>
        <dbReference type="ARBA" id="ARBA00022553"/>
    </source>
</evidence>
<keyword evidence="12 13" id="KW-0472">Membrane</keyword>
<keyword evidence="4" id="KW-0597">Phosphoprotein</keyword>
<feature type="transmembrane region" description="Helical" evidence="13">
    <location>
        <begin position="28"/>
        <end position="51"/>
    </location>
</feature>
<name>A0A2W4R1J8_9GAMM</name>
<dbReference type="Pfam" id="PF03924">
    <property type="entry name" value="CHASE"/>
    <property type="match status" value="1"/>
</dbReference>
<dbReference type="CDD" id="cd00075">
    <property type="entry name" value="HATPase"/>
    <property type="match status" value="1"/>
</dbReference>
<dbReference type="EMBL" id="QJPH01000336">
    <property type="protein sequence ID" value="PZN77403.1"/>
    <property type="molecule type" value="Genomic_DNA"/>
</dbReference>
<keyword evidence="7" id="KW-0547">Nucleotide-binding</keyword>
<dbReference type="InterPro" id="IPR042240">
    <property type="entry name" value="CHASE_sf"/>
</dbReference>
<dbReference type="InterPro" id="IPR004358">
    <property type="entry name" value="Sig_transdc_His_kin-like_C"/>
</dbReference>
<evidence type="ECO:0000256" key="7">
    <source>
        <dbReference type="ARBA" id="ARBA00022741"/>
    </source>
</evidence>
<dbReference type="Pfam" id="PF08448">
    <property type="entry name" value="PAS_4"/>
    <property type="match status" value="1"/>
</dbReference>
<dbReference type="Gene3D" id="3.30.565.10">
    <property type="entry name" value="Histidine kinase-like ATPase, C-terminal domain"/>
    <property type="match status" value="1"/>
</dbReference>
<reference evidence="17 18" key="1">
    <citation type="journal article" date="2018" name="Aquat. Microb. Ecol.">
        <title>Gammaproteobacterial methanotrophs dominate.</title>
        <authorList>
            <person name="Rissanen A.J."/>
            <person name="Saarenheimo J."/>
            <person name="Tiirola M."/>
            <person name="Peura S."/>
            <person name="Aalto S.L."/>
            <person name="Karvinen A."/>
            <person name="Nykanen H."/>
        </authorList>
    </citation>
    <scope>NUCLEOTIDE SEQUENCE [LARGE SCALE GENOMIC DNA]</scope>
    <source>
        <strain evidence="17">AMbin10</strain>
    </source>
</reference>
<dbReference type="Pfam" id="PF02518">
    <property type="entry name" value="HATPase_c"/>
    <property type="match status" value="1"/>
</dbReference>
<dbReference type="PANTHER" id="PTHR43065:SF46">
    <property type="entry name" value="C4-DICARBOXYLATE TRANSPORT SENSOR PROTEIN DCTB"/>
    <property type="match status" value="1"/>
</dbReference>
<dbReference type="InterPro" id="IPR036097">
    <property type="entry name" value="HisK_dim/P_sf"/>
</dbReference>
<dbReference type="SUPFAM" id="SSF55785">
    <property type="entry name" value="PYP-like sensor domain (PAS domain)"/>
    <property type="match status" value="1"/>
</dbReference>
<evidence type="ECO:0000313" key="17">
    <source>
        <dbReference type="EMBL" id="PZN77403.1"/>
    </source>
</evidence>
<dbReference type="PANTHER" id="PTHR43065">
    <property type="entry name" value="SENSOR HISTIDINE KINASE"/>
    <property type="match status" value="1"/>
</dbReference>
<dbReference type="InterPro" id="IPR003594">
    <property type="entry name" value="HATPase_dom"/>
</dbReference>
<feature type="domain" description="Histidine kinase" evidence="14">
    <location>
        <begin position="536"/>
        <end position="749"/>
    </location>
</feature>
<comment type="catalytic activity">
    <reaction evidence="1">
        <text>ATP + protein L-histidine = ADP + protein N-phospho-L-histidine.</text>
        <dbReference type="EC" id="2.7.13.3"/>
    </reaction>
</comment>
<evidence type="ECO:0000256" key="13">
    <source>
        <dbReference type="SAM" id="Phobius"/>
    </source>
</evidence>
<dbReference type="SMART" id="SM01079">
    <property type="entry name" value="CHASE"/>
    <property type="match status" value="1"/>
</dbReference>
<dbReference type="PROSITE" id="PS50112">
    <property type="entry name" value="PAS"/>
    <property type="match status" value="1"/>
</dbReference>
<gene>
    <name evidence="17" type="ORF">DM484_14825</name>
</gene>
<dbReference type="Gene3D" id="1.10.287.130">
    <property type="match status" value="1"/>
</dbReference>
<dbReference type="NCBIfam" id="TIGR00229">
    <property type="entry name" value="sensory_box"/>
    <property type="match status" value="1"/>
</dbReference>
<dbReference type="SUPFAM" id="SSF47384">
    <property type="entry name" value="Homodimeric domain of signal transducing histidine kinase"/>
    <property type="match status" value="1"/>
</dbReference>
<dbReference type="GO" id="GO:0005524">
    <property type="term" value="F:ATP binding"/>
    <property type="evidence" value="ECO:0007669"/>
    <property type="project" value="UniProtKB-KW"/>
</dbReference>
<comment type="caution">
    <text evidence="17">The sequence shown here is derived from an EMBL/GenBank/DDBJ whole genome shotgun (WGS) entry which is preliminary data.</text>
</comment>
<evidence type="ECO:0000256" key="5">
    <source>
        <dbReference type="ARBA" id="ARBA00022679"/>
    </source>
</evidence>
<dbReference type="PROSITE" id="PS50109">
    <property type="entry name" value="HIS_KIN"/>
    <property type="match status" value="1"/>
</dbReference>
<evidence type="ECO:0000256" key="11">
    <source>
        <dbReference type="ARBA" id="ARBA00023012"/>
    </source>
</evidence>
<keyword evidence="8" id="KW-0418">Kinase</keyword>
<dbReference type="InterPro" id="IPR003661">
    <property type="entry name" value="HisK_dim/P_dom"/>
</dbReference>
<dbReference type="GO" id="GO:0016020">
    <property type="term" value="C:membrane"/>
    <property type="evidence" value="ECO:0007669"/>
    <property type="project" value="UniProtKB-SubCell"/>
</dbReference>
<dbReference type="InterPro" id="IPR005467">
    <property type="entry name" value="His_kinase_dom"/>
</dbReference>
<protein>
    <recommendedName>
        <fullName evidence="3">histidine kinase</fullName>
        <ecNumber evidence="3">2.7.13.3</ecNumber>
    </recommendedName>
</protein>
<keyword evidence="5" id="KW-0808">Transferase</keyword>
<dbReference type="InterPro" id="IPR035965">
    <property type="entry name" value="PAS-like_dom_sf"/>
</dbReference>
<evidence type="ECO:0000256" key="3">
    <source>
        <dbReference type="ARBA" id="ARBA00012438"/>
    </source>
</evidence>
<feature type="domain" description="CHASE" evidence="16">
    <location>
        <begin position="156"/>
        <end position="318"/>
    </location>
</feature>
<evidence type="ECO:0000259" key="15">
    <source>
        <dbReference type="PROSITE" id="PS50112"/>
    </source>
</evidence>
<keyword evidence="11" id="KW-0902">Two-component regulatory system</keyword>
<keyword evidence="10 13" id="KW-1133">Transmembrane helix</keyword>
<organism evidence="17 18">
    <name type="scientific">Candidatus Methylumidiphilus alinenensis</name>
    <dbReference type="NCBI Taxonomy" id="2202197"/>
    <lineage>
        <taxon>Bacteria</taxon>
        <taxon>Pseudomonadati</taxon>
        <taxon>Pseudomonadota</taxon>
        <taxon>Gammaproteobacteria</taxon>
        <taxon>Methylococcales</taxon>
        <taxon>Candidatus Methylumidiphilus</taxon>
    </lineage>
</organism>
<evidence type="ECO:0000256" key="9">
    <source>
        <dbReference type="ARBA" id="ARBA00022840"/>
    </source>
</evidence>
<comment type="subcellular location">
    <subcellularLocation>
        <location evidence="2">Membrane</location>
    </subcellularLocation>
</comment>
<sequence length="758" mass="84793">MARSLPFVSGSLNLTVFSQKPQKSYQPTYAWATFPVLIVLLLCLVGVWFTLEGHREHFMQARFYLEAQHLTGKISDKITAYTEILRGAGGLFAASGKVTRDGWHAYVEKLDLDQNYKGIQGVGFALYIPADKLKAHIAAMRREGFADYVVKPEGQRESYSSIIFLEPFSGRNLRAFGYDMYSESVRRKALDIARDTGAIAISGKVKLLQETKVDVQAGILAYHPVYANGAVLQTIEQRRAALVGWTYSPYRMNDLMESALEGELNGLQLEIFDGETTQAEALLFDSEAKSMKTAGELISRPLSLISKLELEGRVWTLRYTELPGFAAQATYASLWRETVGLVVIGLLLTGFFWSQVNTRKQAELIAKQLTASLRESEERYHALFDFAQVSILFIDPDLGVIVEANQAACQYYGYRNEQLRGMPMEVINTLPIGDLKEKFHSATAENQSHVYCRNRLANGEVREVEVHLGPIQLGGRLLLYSIVHDITERKRAEDALQQLNETLELRVQAELAENRKKDHLIIQQSRFAAMGEMIGNIAHQWRQPLNSIGLILANIEDAYDYHELTSEYLSMQVAEGGQLIQKMSSTIDDFRNFFRPHKEAEPFSAVKAIKEAVSLVSASFNNNHIDIELELGEDAFILGFSNEFSQVLLNLFANAKDAILKNHVDEGKVWVRLTQTGQNVIVVVADNGGGIAEAIMERIFEPYFSTKEIGTGIGLYMSKMIIETSMHGTLSVRNQGSGAEFAIRCQLTGEGQCCPQNC</sequence>
<dbReference type="CDD" id="cd00082">
    <property type="entry name" value="HisKA"/>
    <property type="match status" value="1"/>
</dbReference>
<dbReference type="InterPro" id="IPR000014">
    <property type="entry name" value="PAS"/>
</dbReference>
<dbReference type="EC" id="2.7.13.3" evidence="3"/>
<accession>A0A2W4R1J8</accession>
<evidence type="ECO:0000256" key="8">
    <source>
        <dbReference type="ARBA" id="ARBA00022777"/>
    </source>
</evidence>
<dbReference type="SUPFAM" id="SSF55874">
    <property type="entry name" value="ATPase domain of HSP90 chaperone/DNA topoisomerase II/histidine kinase"/>
    <property type="match status" value="1"/>
</dbReference>
<evidence type="ECO:0000256" key="10">
    <source>
        <dbReference type="ARBA" id="ARBA00022989"/>
    </source>
</evidence>
<keyword evidence="9" id="KW-0067">ATP-binding</keyword>
<dbReference type="SMART" id="SM00387">
    <property type="entry name" value="HATPase_c"/>
    <property type="match status" value="1"/>
</dbReference>
<dbReference type="SMART" id="SM00091">
    <property type="entry name" value="PAS"/>
    <property type="match status" value="1"/>
</dbReference>
<dbReference type="InterPro" id="IPR013656">
    <property type="entry name" value="PAS_4"/>
</dbReference>